<evidence type="ECO:0000313" key="1">
    <source>
        <dbReference type="EMBL" id="AIU73637.1"/>
    </source>
</evidence>
<reference evidence="1 2" key="1">
    <citation type="journal article" date="2014" name="Gut Pathog.">
        <title>Gene clusters of Hafnia alvei strain FB1 important in survival and pathogenesis: a draft genome perspective.</title>
        <authorList>
            <person name="Tan J.Y."/>
            <person name="Yin W.F."/>
            <person name="Chan K.G."/>
        </authorList>
    </citation>
    <scope>NUCLEOTIDE SEQUENCE [LARGE SCALE GENOMIC DNA]</scope>
    <source>
        <strain evidence="1 2">FB1</strain>
    </source>
</reference>
<evidence type="ECO:0000313" key="2">
    <source>
        <dbReference type="Proteomes" id="UP000029986"/>
    </source>
</evidence>
<gene>
    <name evidence="1" type="ORF">AT03_15380</name>
</gene>
<protein>
    <submittedName>
        <fullName evidence="1">Uncharacterized protein</fullName>
    </submittedName>
</protein>
<dbReference type="HOGENOM" id="CLU_2861494_0_0_6"/>
<dbReference type="RefSeq" id="WP_025797642.1">
    <property type="nucleotide sequence ID" value="NZ_CP009706.1"/>
</dbReference>
<dbReference type="Proteomes" id="UP000029986">
    <property type="component" value="Chromosome"/>
</dbReference>
<dbReference type="EMBL" id="CP009706">
    <property type="protein sequence ID" value="AIU73637.1"/>
    <property type="molecule type" value="Genomic_DNA"/>
</dbReference>
<dbReference type="AlphaFoldDB" id="A0A097R4H9"/>
<dbReference type="PATRIC" id="fig|1453496.5.peg.3148"/>
<name>A0A097R4H9_HAFAL</name>
<accession>A0A097R4H9</accession>
<dbReference type="KEGG" id="hav:AT03_15380"/>
<dbReference type="OrthoDB" id="6625935at2"/>
<sequence>MNTTTELANNYKAQILLTLENGKIISERLLRDGEMVLTLPSFIELAEMAGYQITCGTSEANNEL</sequence>
<keyword evidence="2" id="KW-1185">Reference proteome</keyword>
<organism evidence="1 2">
    <name type="scientific">Hafnia alvei FB1</name>
    <dbReference type="NCBI Taxonomy" id="1453496"/>
    <lineage>
        <taxon>Bacteria</taxon>
        <taxon>Pseudomonadati</taxon>
        <taxon>Pseudomonadota</taxon>
        <taxon>Gammaproteobacteria</taxon>
        <taxon>Enterobacterales</taxon>
        <taxon>Hafniaceae</taxon>
        <taxon>Hafnia</taxon>
    </lineage>
</organism>
<proteinExistence type="predicted"/>